<evidence type="ECO:0000256" key="7">
    <source>
        <dbReference type="ARBA" id="ARBA00022989"/>
    </source>
</evidence>
<dbReference type="AlphaFoldDB" id="A0A7G3G5Z7"/>
<keyword evidence="8 9" id="KW-0472">Membrane</keyword>
<dbReference type="EMBL" id="CP025781">
    <property type="protein sequence ID" value="QBC42707.1"/>
    <property type="molecule type" value="Genomic_DNA"/>
</dbReference>
<keyword evidence="5 9" id="KW-0812">Transmembrane</keyword>
<feature type="transmembrane region" description="Helical" evidence="9">
    <location>
        <begin position="29"/>
        <end position="49"/>
    </location>
</feature>
<dbReference type="GO" id="GO:0005886">
    <property type="term" value="C:plasma membrane"/>
    <property type="evidence" value="ECO:0007669"/>
    <property type="project" value="UniProtKB-SubCell"/>
</dbReference>
<keyword evidence="6" id="KW-0653">Protein transport</keyword>
<evidence type="ECO:0000256" key="9">
    <source>
        <dbReference type="SAM" id="Phobius"/>
    </source>
</evidence>
<dbReference type="Proteomes" id="UP000515917">
    <property type="component" value="Chromosome"/>
</dbReference>
<evidence type="ECO:0000256" key="1">
    <source>
        <dbReference type="ARBA" id="ARBA00004533"/>
    </source>
</evidence>
<name>A0A7G3G5Z7_9NEIS</name>
<feature type="domain" description="Type II secretion system protein GspC N-terminal" evidence="10">
    <location>
        <begin position="33"/>
        <end position="154"/>
    </location>
</feature>
<organism evidence="11 12">
    <name type="scientific">Iodobacter fluviatilis</name>
    <dbReference type="NCBI Taxonomy" id="537"/>
    <lineage>
        <taxon>Bacteria</taxon>
        <taxon>Pseudomonadati</taxon>
        <taxon>Pseudomonadota</taxon>
        <taxon>Betaproteobacteria</taxon>
        <taxon>Neisseriales</taxon>
        <taxon>Chitinibacteraceae</taxon>
        <taxon>Iodobacter</taxon>
    </lineage>
</organism>
<evidence type="ECO:0000256" key="5">
    <source>
        <dbReference type="ARBA" id="ARBA00022692"/>
    </source>
</evidence>
<evidence type="ECO:0000256" key="8">
    <source>
        <dbReference type="ARBA" id="ARBA00023136"/>
    </source>
</evidence>
<evidence type="ECO:0000256" key="2">
    <source>
        <dbReference type="ARBA" id="ARBA00022448"/>
    </source>
</evidence>
<evidence type="ECO:0000256" key="6">
    <source>
        <dbReference type="ARBA" id="ARBA00022927"/>
    </source>
</evidence>
<dbReference type="InterPro" id="IPR036034">
    <property type="entry name" value="PDZ_sf"/>
</dbReference>
<dbReference type="GO" id="GO:0015031">
    <property type="term" value="P:protein transport"/>
    <property type="evidence" value="ECO:0007669"/>
    <property type="project" value="UniProtKB-KW"/>
</dbReference>
<evidence type="ECO:0000256" key="4">
    <source>
        <dbReference type="ARBA" id="ARBA00022519"/>
    </source>
</evidence>
<keyword evidence="2" id="KW-0813">Transport</keyword>
<dbReference type="Pfam" id="PF11356">
    <property type="entry name" value="T2SSC"/>
    <property type="match status" value="1"/>
</dbReference>
<keyword evidence="7 9" id="KW-1133">Transmembrane helix</keyword>
<protein>
    <recommendedName>
        <fullName evidence="10">Type II secretion system protein GspC N-terminal domain-containing protein</fullName>
    </recommendedName>
</protein>
<dbReference type="SUPFAM" id="SSF50156">
    <property type="entry name" value="PDZ domain-like"/>
    <property type="match status" value="1"/>
</dbReference>
<dbReference type="KEGG" id="ifl:C1H71_03460"/>
<keyword evidence="3" id="KW-1003">Cell membrane</keyword>
<evidence type="ECO:0000256" key="3">
    <source>
        <dbReference type="ARBA" id="ARBA00022475"/>
    </source>
</evidence>
<sequence length="285" mass="30398">MNKLPICAKCLVFVKAFRLSHLTTLITKVQPVLLCVLLWLLAGLFWRVFEPSPRALRLILPLEISAQRAQDFSAAQDWFGSDTSQATIVSTLQAQLLAVIAGQKGYGAAIFTGLEASAVAAQVGQTLQGNIKLIEIAADHVVLDDNGRRQTLMLEGYNSLPVLASVALLPAVSTSNLPAAAVAAQATLSRGQLAGAMQGANVADWAKGLSTYREGGIQIDNIAAQPFSRLLQLQNGDVIKTINGQALAQVADVSLIYTVFSQQPQVLLVVLRNGSSVNLQYLIQP</sequence>
<keyword evidence="4" id="KW-0997">Cell inner membrane</keyword>
<proteinExistence type="predicted"/>
<comment type="subcellular location">
    <subcellularLocation>
        <location evidence="1">Cell inner membrane</location>
    </subcellularLocation>
</comment>
<evidence type="ECO:0000259" key="10">
    <source>
        <dbReference type="Pfam" id="PF11356"/>
    </source>
</evidence>
<evidence type="ECO:0000313" key="12">
    <source>
        <dbReference type="Proteomes" id="UP000515917"/>
    </source>
</evidence>
<dbReference type="Gene3D" id="2.30.30.830">
    <property type="match status" value="1"/>
</dbReference>
<accession>A0A7G3G5Z7</accession>
<gene>
    <name evidence="11" type="ORF">C1H71_03460</name>
</gene>
<keyword evidence="12" id="KW-1185">Reference proteome</keyword>
<evidence type="ECO:0000313" key="11">
    <source>
        <dbReference type="EMBL" id="QBC42707.1"/>
    </source>
</evidence>
<dbReference type="Gene3D" id="2.30.42.10">
    <property type="match status" value="1"/>
</dbReference>
<dbReference type="InterPro" id="IPR024961">
    <property type="entry name" value="T2SS_GspC_N"/>
</dbReference>
<reference evidence="11 12" key="1">
    <citation type="submission" date="2018-01" db="EMBL/GenBank/DDBJ databases">
        <title>Genome sequence of Iodobacter sp. strain PCH194 isolated from Indian Trans-Himalaya.</title>
        <authorList>
            <person name="Kumar V."/>
            <person name="Thakur V."/>
            <person name="Kumar S."/>
            <person name="Singh D."/>
        </authorList>
    </citation>
    <scope>NUCLEOTIDE SEQUENCE [LARGE SCALE GENOMIC DNA]</scope>
    <source>
        <strain evidence="11 12">PCH194</strain>
    </source>
</reference>